<feature type="region of interest" description="Disordered" evidence="1">
    <location>
        <begin position="588"/>
        <end position="712"/>
    </location>
</feature>
<dbReference type="EMBL" id="JAHLQT010045000">
    <property type="protein sequence ID" value="KAG7154165.1"/>
    <property type="molecule type" value="Genomic_DNA"/>
</dbReference>
<feature type="region of interest" description="Disordered" evidence="1">
    <location>
        <begin position="399"/>
        <end position="423"/>
    </location>
</feature>
<accession>A0A8J5JEH1</accession>
<dbReference type="AlphaFoldDB" id="A0A8J5JEH1"/>
<feature type="compositionally biased region" description="Basic and acidic residues" evidence="1">
    <location>
        <begin position="150"/>
        <end position="159"/>
    </location>
</feature>
<feature type="region of interest" description="Disordered" evidence="1">
    <location>
        <begin position="55"/>
        <end position="240"/>
    </location>
</feature>
<comment type="caution">
    <text evidence="2">The sequence shown here is derived from an EMBL/GenBank/DDBJ whole genome shotgun (WGS) entry which is preliminary data.</text>
</comment>
<feature type="region of interest" description="Disordered" evidence="1">
    <location>
        <begin position="435"/>
        <end position="511"/>
    </location>
</feature>
<evidence type="ECO:0000313" key="2">
    <source>
        <dbReference type="EMBL" id="KAG7154165.1"/>
    </source>
</evidence>
<feature type="compositionally biased region" description="Acidic residues" evidence="1">
    <location>
        <begin position="138"/>
        <end position="149"/>
    </location>
</feature>
<feature type="compositionally biased region" description="Polar residues" evidence="1">
    <location>
        <begin position="219"/>
        <end position="229"/>
    </location>
</feature>
<feature type="compositionally biased region" description="Polar residues" evidence="1">
    <location>
        <begin position="927"/>
        <end position="939"/>
    </location>
</feature>
<gene>
    <name evidence="2" type="ORF">Hamer_G020473</name>
</gene>
<feature type="compositionally biased region" description="Basic and acidic residues" evidence="1">
    <location>
        <begin position="449"/>
        <end position="459"/>
    </location>
</feature>
<feature type="region of interest" description="Disordered" evidence="1">
    <location>
        <begin position="839"/>
        <end position="966"/>
    </location>
</feature>
<evidence type="ECO:0000313" key="3">
    <source>
        <dbReference type="Proteomes" id="UP000747542"/>
    </source>
</evidence>
<keyword evidence="3" id="KW-1185">Reference proteome</keyword>
<reference evidence="2" key="1">
    <citation type="journal article" date="2021" name="Sci. Adv.">
        <title>The American lobster genome reveals insights on longevity, neural, and immune adaptations.</title>
        <authorList>
            <person name="Polinski J.M."/>
            <person name="Zimin A.V."/>
            <person name="Clark K.F."/>
            <person name="Kohn A.B."/>
            <person name="Sadowski N."/>
            <person name="Timp W."/>
            <person name="Ptitsyn A."/>
            <person name="Khanna P."/>
            <person name="Romanova D.Y."/>
            <person name="Williams P."/>
            <person name="Greenwood S.J."/>
            <person name="Moroz L.L."/>
            <person name="Walt D.R."/>
            <person name="Bodnar A.G."/>
        </authorList>
    </citation>
    <scope>NUCLEOTIDE SEQUENCE</scope>
    <source>
        <strain evidence="2">GMGI-L3</strain>
    </source>
</reference>
<organism evidence="2 3">
    <name type="scientific">Homarus americanus</name>
    <name type="common">American lobster</name>
    <dbReference type="NCBI Taxonomy" id="6706"/>
    <lineage>
        <taxon>Eukaryota</taxon>
        <taxon>Metazoa</taxon>
        <taxon>Ecdysozoa</taxon>
        <taxon>Arthropoda</taxon>
        <taxon>Crustacea</taxon>
        <taxon>Multicrustacea</taxon>
        <taxon>Malacostraca</taxon>
        <taxon>Eumalacostraca</taxon>
        <taxon>Eucarida</taxon>
        <taxon>Decapoda</taxon>
        <taxon>Pleocyemata</taxon>
        <taxon>Astacidea</taxon>
        <taxon>Nephropoidea</taxon>
        <taxon>Nephropidae</taxon>
        <taxon>Homarus</taxon>
    </lineage>
</organism>
<dbReference type="Proteomes" id="UP000747542">
    <property type="component" value="Unassembled WGS sequence"/>
</dbReference>
<feature type="compositionally biased region" description="Low complexity" evidence="1">
    <location>
        <begin position="940"/>
        <end position="962"/>
    </location>
</feature>
<feature type="compositionally biased region" description="Low complexity" evidence="1">
    <location>
        <begin position="184"/>
        <end position="197"/>
    </location>
</feature>
<proteinExistence type="predicted"/>
<feature type="compositionally biased region" description="Low complexity" evidence="1">
    <location>
        <begin position="100"/>
        <end position="110"/>
    </location>
</feature>
<evidence type="ECO:0000256" key="1">
    <source>
        <dbReference type="SAM" id="MobiDB-lite"/>
    </source>
</evidence>
<feature type="compositionally biased region" description="Basic residues" evidence="1">
    <location>
        <begin position="597"/>
        <end position="615"/>
    </location>
</feature>
<name>A0A8J5JEH1_HOMAM</name>
<sequence length="1050" mass="115684">MEGGDLRANIEGLLKKFRVTKENEKESEIFTLANLDNGCIRKFIAFLASINNKTREDSKSLTDENENTAVLEGEDRVDDACPLVPPNHENTNNKHDKSHNNNINNNNNNNKNHHQGPLANGKVKNIERKSSRFRLGCDDDSDDDEDIMPGDDKDDKDDPGVVNPAFFSSEDDDEVGRGDGSTTSARSSPDQSPSPSSRLNFNMSPRPSPRHSPVSHRSGNLSHRSSVSSVRKGILKKSGSSSTINMEMVNLGLQQNAAAAAAAGNTAVVNGYQRARFTDPYDDNFVPVDTHRFVGSSEESNYVAQKSLGGHRVKFILETGKPDHVHGSYDDIRIEKMERERIERIESIPHTVHGMPQLTPFPPHTLTPTHLTSGVDSHTYNSPALINTTAQVLWGSPTTAQVEDTPASPTTTAHGDPHTTSSSFLNITLHNSASSVGHPCGSGNSHPKPTSDKECHPLRTESPAVSCMPPPEVSDTLDKEDNSEETRDTTQHKSLTGPPDTAPPASSEGKDLTSIVAQRKELKALLKQDLANFRLGRRYLVAKELEEKLAALRINESVVHRLKILQYLHYRDQLKTTSNCHPALLHDMDGTNSLDRKKQRGNRQKLRGGTKRSHSFHYGDVTGRSLTPIPEEEDHERTNEETEVRMMDLEERHNNKLDSDIKDRHSTRRLSDLKEQHRFSNSTNRTEKPAKTRKFLKKNEKSASEPSFFSPQTELQVDNISCRYLTSDRGKKGDSSPAITCGGNVLMIEVNAANRDTGISAGDTLPLGTPDDTACAAADGHAHDAPTHAHDATIHAHDTATDEHDAITYVHDTTTDEHNAITYVHDTATDEHDAVTHIHETTPNPNETKTQKTAKHNTAPHGTEKHDTAKHNTAPHDTAKHNTAPHDTAKHNTAPHDTAKHNTAPHDTAKHNTAPQDTTKHTHDSEVTSMSPRGTFSLHTQSSPNTTTTTTTIVTPPHTSTTNGHVNITPERTRLNHQSNTSSSFLDNNLKKTPEEEHSHDVVIELHNLPDVARICPQRHSRSQADDDDGRVLPPLMTSGPTDYLTWAAV</sequence>
<feature type="compositionally biased region" description="Basic and acidic residues" evidence="1">
    <location>
        <begin position="635"/>
        <end position="678"/>
    </location>
</feature>
<feature type="compositionally biased region" description="Basic and acidic residues" evidence="1">
    <location>
        <begin position="476"/>
        <end position="491"/>
    </location>
</feature>
<protein>
    <submittedName>
        <fullName evidence="2">Uncharacterized protein</fullName>
    </submittedName>
</protein>